<evidence type="ECO:0000256" key="11">
    <source>
        <dbReference type="ARBA" id="ARBA00022840"/>
    </source>
</evidence>
<evidence type="ECO:0000256" key="15">
    <source>
        <dbReference type="ARBA" id="ARBA00023211"/>
    </source>
</evidence>
<dbReference type="AlphaFoldDB" id="A0A1F7UVP7"/>
<dbReference type="Gene3D" id="3.30.1490.20">
    <property type="entry name" value="ATP-grasp fold, A domain"/>
    <property type="match status" value="1"/>
</dbReference>
<dbReference type="InterPro" id="IPR013815">
    <property type="entry name" value="ATP_grasp_subdomain_1"/>
</dbReference>
<dbReference type="InterPro" id="IPR011095">
    <property type="entry name" value="Dala_Dala_lig_C"/>
</dbReference>
<feature type="domain" description="ATP-grasp" evidence="24">
    <location>
        <begin position="146"/>
        <end position="347"/>
    </location>
</feature>
<organism evidence="25 26">
    <name type="scientific">Candidatus Uhrbacteria bacterium RIFCSPLOWO2_01_FULL_47_25</name>
    <dbReference type="NCBI Taxonomy" id="1802402"/>
    <lineage>
        <taxon>Bacteria</taxon>
        <taxon>Candidatus Uhriibacteriota</taxon>
    </lineage>
</organism>
<dbReference type="GO" id="GO:0009252">
    <property type="term" value="P:peptidoglycan biosynthetic process"/>
    <property type="evidence" value="ECO:0007669"/>
    <property type="project" value="UniProtKB-UniRule"/>
</dbReference>
<comment type="cofactor">
    <cofactor evidence="1">
        <name>Mn(2+)</name>
        <dbReference type="ChEBI" id="CHEBI:29035"/>
    </cofactor>
</comment>
<evidence type="ECO:0000256" key="23">
    <source>
        <dbReference type="PROSITE-ProRule" id="PRU00409"/>
    </source>
</evidence>
<accession>A0A1F7UVP7</accession>
<dbReference type="SUPFAM" id="SSF56059">
    <property type="entry name" value="Glutathione synthetase ATP-binding domain-like"/>
    <property type="match status" value="1"/>
</dbReference>
<keyword evidence="7 19" id="KW-0963">Cytoplasm</keyword>
<dbReference type="PANTHER" id="PTHR23132:SF25">
    <property type="entry name" value="D-ALANINE--D-ALANINE LIGASE A"/>
    <property type="match status" value="1"/>
</dbReference>
<dbReference type="FunFam" id="3.30.470.20:FF:000008">
    <property type="entry name" value="D-alanine--D-alanine ligase"/>
    <property type="match status" value="1"/>
</dbReference>
<comment type="pathway">
    <text evidence="4 19">Cell wall biogenesis; peptidoglycan biosynthesis.</text>
</comment>
<evidence type="ECO:0000313" key="26">
    <source>
        <dbReference type="Proteomes" id="UP000176846"/>
    </source>
</evidence>
<evidence type="ECO:0000256" key="21">
    <source>
        <dbReference type="PIRSR" id="PIRSR039102-2"/>
    </source>
</evidence>
<dbReference type="GO" id="GO:0005829">
    <property type="term" value="C:cytosol"/>
    <property type="evidence" value="ECO:0007669"/>
    <property type="project" value="TreeGrafter"/>
</dbReference>
<evidence type="ECO:0000256" key="6">
    <source>
        <dbReference type="ARBA" id="ARBA00012216"/>
    </source>
</evidence>
<evidence type="ECO:0000256" key="2">
    <source>
        <dbReference type="ARBA" id="ARBA00003921"/>
    </source>
</evidence>
<feature type="binding site" evidence="22">
    <location>
        <position position="314"/>
    </location>
    <ligand>
        <name>Mg(2+)</name>
        <dbReference type="ChEBI" id="CHEBI:18420"/>
        <label>2</label>
    </ligand>
</feature>
<evidence type="ECO:0000256" key="4">
    <source>
        <dbReference type="ARBA" id="ARBA00004752"/>
    </source>
</evidence>
<dbReference type="NCBIfam" id="NF002378">
    <property type="entry name" value="PRK01372.1"/>
    <property type="match status" value="1"/>
</dbReference>
<evidence type="ECO:0000256" key="17">
    <source>
        <dbReference type="ARBA" id="ARBA00047614"/>
    </source>
</evidence>
<keyword evidence="15 22" id="KW-0464">Manganese</keyword>
<evidence type="ECO:0000256" key="8">
    <source>
        <dbReference type="ARBA" id="ARBA00022598"/>
    </source>
</evidence>
<gene>
    <name evidence="19" type="primary">ddl</name>
    <name evidence="25" type="ORF">A2936_04945</name>
</gene>
<dbReference type="InterPro" id="IPR005905">
    <property type="entry name" value="D_ala_D_ala"/>
</dbReference>
<keyword evidence="14 19" id="KW-0573">Peptidoglycan synthesis</keyword>
<dbReference type="Proteomes" id="UP000176846">
    <property type="component" value="Unassembled WGS sequence"/>
</dbReference>
<dbReference type="FunFam" id="3.30.1490.20:FF:000007">
    <property type="entry name" value="D-alanine--D-alanine ligase"/>
    <property type="match status" value="1"/>
</dbReference>
<dbReference type="Pfam" id="PF07478">
    <property type="entry name" value="Dala_Dala_lig_C"/>
    <property type="match status" value="1"/>
</dbReference>
<evidence type="ECO:0000256" key="13">
    <source>
        <dbReference type="ARBA" id="ARBA00022960"/>
    </source>
</evidence>
<evidence type="ECO:0000256" key="5">
    <source>
        <dbReference type="ARBA" id="ARBA00010871"/>
    </source>
</evidence>
<feature type="binding site" evidence="22">
    <location>
        <position position="316"/>
    </location>
    <ligand>
        <name>Mg(2+)</name>
        <dbReference type="ChEBI" id="CHEBI:18420"/>
        <label>2</label>
    </ligand>
</feature>
<dbReference type="PROSITE" id="PS00844">
    <property type="entry name" value="DALA_DALA_LIGASE_2"/>
    <property type="match status" value="1"/>
</dbReference>
<evidence type="ECO:0000256" key="10">
    <source>
        <dbReference type="ARBA" id="ARBA00022741"/>
    </source>
</evidence>
<evidence type="ECO:0000259" key="24">
    <source>
        <dbReference type="PROSITE" id="PS50975"/>
    </source>
</evidence>
<dbReference type="HAMAP" id="MF_00047">
    <property type="entry name" value="Dala_Dala_lig"/>
    <property type="match status" value="1"/>
</dbReference>
<dbReference type="Pfam" id="PF01820">
    <property type="entry name" value="Dala_Dala_lig_N"/>
    <property type="match status" value="1"/>
</dbReference>
<feature type="binding site" evidence="22">
    <location>
        <position position="314"/>
    </location>
    <ligand>
        <name>Mg(2+)</name>
        <dbReference type="ChEBI" id="CHEBI:18420"/>
        <label>1</label>
    </ligand>
</feature>
<dbReference type="Gene3D" id="3.40.50.20">
    <property type="match status" value="1"/>
</dbReference>
<protein>
    <recommendedName>
        <fullName evidence="6 19">D-alanine--D-alanine ligase</fullName>
        <ecNumber evidence="6 19">6.3.2.4</ecNumber>
    </recommendedName>
    <alternativeName>
        <fullName evidence="19">D-Ala-D-Ala ligase</fullName>
    </alternativeName>
    <alternativeName>
        <fullName evidence="19">D-alanylalanine synthetase</fullName>
    </alternativeName>
</protein>
<feature type="active site" evidence="20">
    <location>
        <position position="325"/>
    </location>
</feature>
<feature type="active site" evidence="20">
    <location>
        <position position="17"/>
    </location>
</feature>
<feature type="binding site" evidence="22">
    <location>
        <position position="301"/>
    </location>
    <ligand>
        <name>Mg(2+)</name>
        <dbReference type="ChEBI" id="CHEBI:18420"/>
        <label>1</label>
    </ligand>
</feature>
<feature type="binding site" evidence="21">
    <location>
        <begin position="220"/>
        <end position="227"/>
    </location>
    <ligand>
        <name>ATP</name>
        <dbReference type="ChEBI" id="CHEBI:30616"/>
    </ligand>
</feature>
<dbReference type="NCBIfam" id="NF002528">
    <property type="entry name" value="PRK01966.1-4"/>
    <property type="match status" value="1"/>
</dbReference>
<evidence type="ECO:0000256" key="20">
    <source>
        <dbReference type="PIRSR" id="PIRSR039102-1"/>
    </source>
</evidence>
<comment type="pathway">
    <text evidence="18">Glycan biosynthesis.</text>
</comment>
<proteinExistence type="inferred from homology"/>
<feature type="binding site" evidence="21">
    <location>
        <begin position="182"/>
        <end position="184"/>
    </location>
    <ligand>
        <name>ATP</name>
        <dbReference type="ChEBI" id="CHEBI:30616"/>
    </ligand>
</feature>
<evidence type="ECO:0000256" key="7">
    <source>
        <dbReference type="ARBA" id="ARBA00022490"/>
    </source>
</evidence>
<feature type="binding site" evidence="21">
    <location>
        <begin position="313"/>
        <end position="314"/>
    </location>
    <ligand>
        <name>ATP</name>
        <dbReference type="ChEBI" id="CHEBI:30616"/>
    </ligand>
</feature>
<comment type="cofactor">
    <cofactor evidence="22">
        <name>Mg(2+)</name>
        <dbReference type="ChEBI" id="CHEBI:18420"/>
    </cofactor>
    <cofactor evidence="22">
        <name>Mn(2+)</name>
        <dbReference type="ChEBI" id="CHEBI:29035"/>
    </cofactor>
    <text evidence="22">Binds 2 magnesium or manganese ions per subunit.</text>
</comment>
<evidence type="ECO:0000256" key="3">
    <source>
        <dbReference type="ARBA" id="ARBA00004496"/>
    </source>
</evidence>
<evidence type="ECO:0000256" key="22">
    <source>
        <dbReference type="PIRSR" id="PIRSR039102-3"/>
    </source>
</evidence>
<feature type="binding site" evidence="21">
    <location>
        <position position="142"/>
    </location>
    <ligand>
        <name>ATP</name>
        <dbReference type="ChEBI" id="CHEBI:30616"/>
    </ligand>
</feature>
<keyword evidence="10 21" id="KW-0547">Nucleotide-binding</keyword>
<keyword evidence="12 22" id="KW-0460">Magnesium</keyword>
<dbReference type="InterPro" id="IPR000291">
    <property type="entry name" value="D-Ala_lig_Van_CS"/>
</dbReference>
<name>A0A1F7UVP7_9BACT</name>
<keyword evidence="13 19" id="KW-0133">Cell shape</keyword>
<sequence length="367" mass="40407">MKNKIKVGIIFGGKSAEHEISLLSAKNVAEAIDQDKYEVVLIAIDKNGKWFLGDSSKLFLNSDDPKLIKLNNAASQSMALVPQSEGKIINLDTCQSDKFIDVAFPILHGPFGEDGTIQGLLKLANIPFVGASVLGSAVGMDKDVAKRLLRDAEIPIAKFLMAKESSTPTYEEVVKNLGVPFFVKPANLGSSVGVSKVKDEKDFAKAVQEAFVYDRKIIIEENISGREIECSVLGNDDPIASLPGEVVCKHDFYSYEAKYIDEYGAALEIPAKLPPELVKKIQALAVKTFKTLACEGMGRVDFFLKKNGDVLVNEINTIPGFTSISMYPKLWEASGISYTELIDRLIQLALERFEKEQKLKTSYEKEN</sequence>
<feature type="binding site" evidence="21">
    <location>
        <begin position="190"/>
        <end position="191"/>
    </location>
    <ligand>
        <name>ATP</name>
        <dbReference type="ChEBI" id="CHEBI:30616"/>
    </ligand>
</feature>
<keyword evidence="8 19" id="KW-0436">Ligase</keyword>
<dbReference type="EMBL" id="MGEK01000025">
    <property type="protein sequence ID" value="OGL81737.1"/>
    <property type="molecule type" value="Genomic_DNA"/>
</dbReference>
<dbReference type="GO" id="GO:0071555">
    <property type="term" value="P:cell wall organization"/>
    <property type="evidence" value="ECO:0007669"/>
    <property type="project" value="UniProtKB-KW"/>
</dbReference>
<dbReference type="PANTHER" id="PTHR23132">
    <property type="entry name" value="D-ALANINE--D-ALANINE LIGASE"/>
    <property type="match status" value="1"/>
</dbReference>
<evidence type="ECO:0000313" key="25">
    <source>
        <dbReference type="EMBL" id="OGL81737.1"/>
    </source>
</evidence>
<keyword evidence="16 19" id="KW-0961">Cell wall biogenesis/degradation</keyword>
<dbReference type="PIRSF" id="PIRSF039102">
    <property type="entry name" value="Ddl/VanB"/>
    <property type="match status" value="1"/>
</dbReference>
<dbReference type="InterPro" id="IPR011761">
    <property type="entry name" value="ATP-grasp"/>
</dbReference>
<feature type="active site" evidence="20">
    <location>
        <position position="190"/>
    </location>
</feature>
<evidence type="ECO:0000256" key="9">
    <source>
        <dbReference type="ARBA" id="ARBA00022723"/>
    </source>
</evidence>
<dbReference type="GO" id="GO:0005524">
    <property type="term" value="F:ATP binding"/>
    <property type="evidence" value="ECO:0007669"/>
    <property type="project" value="UniProtKB-UniRule"/>
</dbReference>
<dbReference type="SUPFAM" id="SSF52440">
    <property type="entry name" value="PreATP-grasp domain"/>
    <property type="match status" value="1"/>
</dbReference>
<evidence type="ECO:0000256" key="19">
    <source>
        <dbReference type="HAMAP-Rule" id="MF_00047"/>
    </source>
</evidence>
<dbReference type="PROSITE" id="PS50975">
    <property type="entry name" value="ATP_GRASP"/>
    <property type="match status" value="1"/>
</dbReference>
<comment type="function">
    <text evidence="2 19">Cell wall formation.</text>
</comment>
<evidence type="ECO:0000256" key="18">
    <source>
        <dbReference type="ARBA" id="ARBA00060592"/>
    </source>
</evidence>
<evidence type="ECO:0000256" key="1">
    <source>
        <dbReference type="ARBA" id="ARBA00001936"/>
    </source>
</evidence>
<keyword evidence="9 22" id="KW-0479">Metal-binding</keyword>
<dbReference type="InterPro" id="IPR016185">
    <property type="entry name" value="PreATP-grasp_dom_sf"/>
</dbReference>
<evidence type="ECO:0000256" key="16">
    <source>
        <dbReference type="ARBA" id="ARBA00023316"/>
    </source>
</evidence>
<dbReference type="PROSITE" id="PS00843">
    <property type="entry name" value="DALA_DALA_LIGASE_1"/>
    <property type="match status" value="1"/>
</dbReference>
<dbReference type="EC" id="6.3.2.4" evidence="6 19"/>
<dbReference type="UniPathway" id="UPA00219"/>
<dbReference type="NCBIfam" id="NF002525">
    <property type="entry name" value="PRK01966.1-1"/>
    <property type="match status" value="1"/>
</dbReference>
<comment type="catalytic activity">
    <reaction evidence="17 19">
        <text>2 D-alanine + ATP = D-alanyl-D-alanine + ADP + phosphate + H(+)</text>
        <dbReference type="Rhea" id="RHEA:11224"/>
        <dbReference type="ChEBI" id="CHEBI:15378"/>
        <dbReference type="ChEBI" id="CHEBI:30616"/>
        <dbReference type="ChEBI" id="CHEBI:43474"/>
        <dbReference type="ChEBI" id="CHEBI:57416"/>
        <dbReference type="ChEBI" id="CHEBI:57822"/>
        <dbReference type="ChEBI" id="CHEBI:456216"/>
        <dbReference type="EC" id="6.3.2.4"/>
    </reaction>
</comment>
<comment type="subcellular location">
    <subcellularLocation>
        <location evidence="3 19">Cytoplasm</location>
    </subcellularLocation>
</comment>
<dbReference type="NCBIfam" id="TIGR01205">
    <property type="entry name" value="D_ala_D_alaTIGR"/>
    <property type="match status" value="1"/>
</dbReference>
<dbReference type="GO" id="GO:0046872">
    <property type="term" value="F:metal ion binding"/>
    <property type="evidence" value="ECO:0007669"/>
    <property type="project" value="UniProtKB-KW"/>
</dbReference>
<dbReference type="Gene3D" id="3.30.470.20">
    <property type="entry name" value="ATP-grasp fold, B domain"/>
    <property type="match status" value="1"/>
</dbReference>
<dbReference type="GO" id="GO:0008716">
    <property type="term" value="F:D-alanine-D-alanine ligase activity"/>
    <property type="evidence" value="ECO:0007669"/>
    <property type="project" value="UniProtKB-UniRule"/>
</dbReference>
<reference evidence="25 26" key="1">
    <citation type="journal article" date="2016" name="Nat. Commun.">
        <title>Thousands of microbial genomes shed light on interconnected biogeochemical processes in an aquifer system.</title>
        <authorList>
            <person name="Anantharaman K."/>
            <person name="Brown C.T."/>
            <person name="Hug L.A."/>
            <person name="Sharon I."/>
            <person name="Castelle C.J."/>
            <person name="Probst A.J."/>
            <person name="Thomas B.C."/>
            <person name="Singh A."/>
            <person name="Wilkins M.J."/>
            <person name="Karaoz U."/>
            <person name="Brodie E.L."/>
            <person name="Williams K.H."/>
            <person name="Hubbard S.S."/>
            <person name="Banfield J.F."/>
        </authorList>
    </citation>
    <scope>NUCLEOTIDE SEQUENCE [LARGE SCALE GENOMIC DNA]</scope>
</reference>
<dbReference type="GO" id="GO:0008360">
    <property type="term" value="P:regulation of cell shape"/>
    <property type="evidence" value="ECO:0007669"/>
    <property type="project" value="UniProtKB-KW"/>
</dbReference>
<keyword evidence="11 23" id="KW-0067">ATP-binding</keyword>
<comment type="caution">
    <text evidence="25">The sequence shown here is derived from an EMBL/GenBank/DDBJ whole genome shotgun (WGS) entry which is preliminary data.</text>
</comment>
<dbReference type="InterPro" id="IPR011127">
    <property type="entry name" value="Dala_Dala_lig_N"/>
</dbReference>
<evidence type="ECO:0000256" key="12">
    <source>
        <dbReference type="ARBA" id="ARBA00022842"/>
    </source>
</evidence>
<evidence type="ECO:0000256" key="14">
    <source>
        <dbReference type="ARBA" id="ARBA00022984"/>
    </source>
</evidence>
<comment type="similarity">
    <text evidence="5 19">Belongs to the D-alanine--D-alanine ligase family.</text>
</comment>